<evidence type="ECO:0000256" key="3">
    <source>
        <dbReference type="RuleBase" id="RU003682"/>
    </source>
</evidence>
<keyword evidence="1 3" id="KW-0479">Metal-binding</keyword>
<name>A0ABM4W9P3_COFAR</name>
<keyword evidence="3" id="KW-0560">Oxidoreductase</keyword>
<dbReference type="SUPFAM" id="SSF51197">
    <property type="entry name" value="Clavaminate synthase-like"/>
    <property type="match status" value="1"/>
</dbReference>
<dbReference type="RefSeq" id="XP_071928512.1">
    <property type="nucleotide sequence ID" value="XM_072072411.1"/>
</dbReference>
<dbReference type="Proteomes" id="UP001652660">
    <property type="component" value="Chromosome 1e"/>
</dbReference>
<dbReference type="GeneID" id="113724563"/>
<evidence type="ECO:0000259" key="4">
    <source>
        <dbReference type="PROSITE" id="PS51471"/>
    </source>
</evidence>
<keyword evidence="2 3" id="KW-0408">Iron</keyword>
<gene>
    <name evidence="6" type="primary">LOC113724563</name>
</gene>
<dbReference type="InterPro" id="IPR027443">
    <property type="entry name" value="IPNS-like_sf"/>
</dbReference>
<reference evidence="6" key="2">
    <citation type="submission" date="2025-08" db="UniProtKB">
        <authorList>
            <consortium name="RefSeq"/>
        </authorList>
    </citation>
    <scope>IDENTIFICATION</scope>
    <source>
        <tissue evidence="6">Leaves</tissue>
    </source>
</reference>
<organism evidence="5 6">
    <name type="scientific">Coffea arabica</name>
    <name type="common">Arabian coffee</name>
    <dbReference type="NCBI Taxonomy" id="13443"/>
    <lineage>
        <taxon>Eukaryota</taxon>
        <taxon>Viridiplantae</taxon>
        <taxon>Streptophyta</taxon>
        <taxon>Embryophyta</taxon>
        <taxon>Tracheophyta</taxon>
        <taxon>Spermatophyta</taxon>
        <taxon>Magnoliopsida</taxon>
        <taxon>eudicotyledons</taxon>
        <taxon>Gunneridae</taxon>
        <taxon>Pentapetalae</taxon>
        <taxon>asterids</taxon>
        <taxon>lamiids</taxon>
        <taxon>Gentianales</taxon>
        <taxon>Rubiaceae</taxon>
        <taxon>Ixoroideae</taxon>
        <taxon>Gardenieae complex</taxon>
        <taxon>Bertiereae - Coffeeae clade</taxon>
        <taxon>Coffeeae</taxon>
        <taxon>Coffea</taxon>
    </lineage>
</organism>
<reference evidence="5" key="1">
    <citation type="journal article" date="2025" name="Foods">
        <title>Unveiling the Microbial Signatures of Arabica Coffee Cherries: Insights into Ripeness Specific Diversity, Functional Traits, and Implications for Quality and Safety.</title>
        <authorList>
            <consortium name="RefSeq"/>
            <person name="Tenea G.N."/>
            <person name="Cifuentes V."/>
            <person name="Reyes P."/>
            <person name="Cevallos-Vallejos M."/>
        </authorList>
    </citation>
    <scope>NUCLEOTIDE SEQUENCE [LARGE SCALE GENOMIC DNA]</scope>
</reference>
<accession>A0ABM4W9P3</accession>
<sequence length="262" mass="29152">MIDAVNVGKEFFSMPAEEMENFAAKDSRKGCKVYTGSGNYGSDDFGLWRDTLQHPCHPLEKWTNIFPDKPAGYRGTIGPYTVEVRKLGIRILDMIYEGLGLTEENYDYHDLLLTIHNYPACPDPSSALGVSGHRDANLITIIQQDIYGLQLFKDGQWIGVEPLPNAFGIPISFSMEVISNGKLRSAVHRVVTNSACFRTSLVNFVNCPSDRLIEPVKSLVSPSNPPAFGAFHMEEYLEVLFGNNSDSEVTGEYFKIKSQASK</sequence>
<dbReference type="InterPro" id="IPR005123">
    <property type="entry name" value="Oxoglu/Fe-dep_dioxygenase_dom"/>
</dbReference>
<dbReference type="Pfam" id="PF03171">
    <property type="entry name" value="2OG-FeII_Oxy"/>
    <property type="match status" value="1"/>
</dbReference>
<keyword evidence="5" id="KW-1185">Reference proteome</keyword>
<dbReference type="InterPro" id="IPR044861">
    <property type="entry name" value="IPNS-like_FE2OG_OXY"/>
</dbReference>
<feature type="domain" description="Fe2OG dioxygenase" evidence="4">
    <location>
        <begin position="107"/>
        <end position="207"/>
    </location>
</feature>
<evidence type="ECO:0000256" key="1">
    <source>
        <dbReference type="ARBA" id="ARBA00022723"/>
    </source>
</evidence>
<dbReference type="Gene3D" id="2.60.120.330">
    <property type="entry name" value="B-lactam Antibiotic, Isopenicillin N Synthase, Chain"/>
    <property type="match status" value="1"/>
</dbReference>
<dbReference type="InterPro" id="IPR050295">
    <property type="entry name" value="Plant_2OG-oxidoreductases"/>
</dbReference>
<protein>
    <submittedName>
        <fullName evidence="6">Hyoscyamine 6-dioxygenase</fullName>
    </submittedName>
</protein>
<evidence type="ECO:0000256" key="2">
    <source>
        <dbReference type="ARBA" id="ARBA00023004"/>
    </source>
</evidence>
<evidence type="ECO:0000313" key="5">
    <source>
        <dbReference type="Proteomes" id="UP001652660"/>
    </source>
</evidence>
<dbReference type="PANTHER" id="PTHR47991">
    <property type="entry name" value="OXOGLUTARATE/IRON-DEPENDENT DIOXYGENASE"/>
    <property type="match status" value="1"/>
</dbReference>
<evidence type="ECO:0000313" key="6">
    <source>
        <dbReference type="RefSeq" id="XP_071928512.1"/>
    </source>
</evidence>
<dbReference type="PROSITE" id="PS51471">
    <property type="entry name" value="FE2OG_OXY"/>
    <property type="match status" value="1"/>
</dbReference>
<proteinExistence type="inferred from homology"/>
<comment type="similarity">
    <text evidence="3">Belongs to the iron/ascorbate-dependent oxidoreductase family.</text>
</comment>